<dbReference type="InterPro" id="IPR030972">
    <property type="entry name" value="UrcA_uranyl"/>
</dbReference>
<proteinExistence type="predicted"/>
<keyword evidence="1" id="KW-0732">Signal</keyword>
<reference evidence="2" key="1">
    <citation type="submission" date="2023-03" db="EMBL/GenBank/DDBJ databases">
        <title>Andean soil-derived lignocellulolytic bacterial consortium as a source of novel taxa and putative plastic-active enzymes.</title>
        <authorList>
            <person name="Diaz-Garcia L."/>
            <person name="Chuvochina M."/>
            <person name="Feuerriegel G."/>
            <person name="Bunk B."/>
            <person name="Sproer C."/>
            <person name="Streit W.R."/>
            <person name="Rodriguez L.M."/>
            <person name="Overmann J."/>
            <person name="Jimenez D.J."/>
        </authorList>
    </citation>
    <scope>NUCLEOTIDE SEQUENCE</scope>
    <source>
        <strain evidence="2">MAG 26</strain>
    </source>
</reference>
<evidence type="ECO:0000313" key="2">
    <source>
        <dbReference type="EMBL" id="WEK45236.1"/>
    </source>
</evidence>
<evidence type="ECO:0000256" key="1">
    <source>
        <dbReference type="SAM" id="SignalP"/>
    </source>
</evidence>
<sequence>MRKLLITALIAAGVAGSVAAPAVANDVTIRVSADGLDLTRASDIITMKGRIDTSVRRACNKAAALGNFSSLSIGECVADGTAKAMAELDARVAPQS</sequence>
<dbReference type="KEGG" id="acob:P0Y56_09320"/>
<dbReference type="Proteomes" id="UP001218362">
    <property type="component" value="Chromosome"/>
</dbReference>
<name>A0AAJ6BMS0_9SPHN</name>
<dbReference type="AlphaFoldDB" id="A0AAJ6BMS0"/>
<feature type="chain" id="PRO_5042548564" evidence="1">
    <location>
        <begin position="25"/>
        <end position="96"/>
    </location>
</feature>
<evidence type="ECO:0000313" key="3">
    <source>
        <dbReference type="Proteomes" id="UP001218362"/>
    </source>
</evidence>
<dbReference type="NCBIfam" id="TIGR04433">
    <property type="entry name" value="UrcA_uranyl"/>
    <property type="match status" value="1"/>
</dbReference>
<feature type="signal peptide" evidence="1">
    <location>
        <begin position="1"/>
        <end position="24"/>
    </location>
</feature>
<protein>
    <submittedName>
        <fullName evidence="2">UrcA family protein</fullName>
    </submittedName>
</protein>
<dbReference type="EMBL" id="CP119316">
    <property type="protein sequence ID" value="WEK45236.1"/>
    <property type="molecule type" value="Genomic_DNA"/>
</dbReference>
<gene>
    <name evidence="2" type="ORF">P0Y56_09320</name>
</gene>
<accession>A0AAJ6BMS0</accession>
<organism evidence="2 3">
    <name type="scientific">Candidatus Andeanibacterium colombiense</name>
    <dbReference type="NCBI Taxonomy" id="3121345"/>
    <lineage>
        <taxon>Bacteria</taxon>
        <taxon>Pseudomonadati</taxon>
        <taxon>Pseudomonadota</taxon>
        <taxon>Alphaproteobacteria</taxon>
        <taxon>Sphingomonadales</taxon>
        <taxon>Sphingomonadaceae</taxon>
        <taxon>Candidatus Andeanibacterium</taxon>
    </lineage>
</organism>